<dbReference type="STRING" id="588581.Cpap_1276"/>
<accession>F1TFK5</accession>
<proteinExistence type="predicted"/>
<comment type="caution">
    <text evidence="1">The sequence shown here is derived from an EMBL/GenBank/DDBJ whole genome shotgun (WGS) entry which is preliminary data.</text>
</comment>
<dbReference type="AlphaFoldDB" id="F1TFK5"/>
<keyword evidence="2" id="KW-1185">Reference proteome</keyword>
<reference evidence="1" key="2">
    <citation type="submission" date="2011-01" db="EMBL/GenBank/DDBJ databases">
        <title>The Non-contiguous Finished genome of Clostridium papyrosolvens.</title>
        <authorList>
            <person name="Lucas S."/>
            <person name="Copeland A."/>
            <person name="Lapidus A."/>
            <person name="Cheng J.-F."/>
            <person name="Goodwin L."/>
            <person name="Pitluck S."/>
            <person name="Misra M."/>
            <person name="Chertkov O."/>
            <person name="Detter J.C."/>
            <person name="Han C."/>
            <person name="Tapia R."/>
            <person name="Land M."/>
            <person name="Hauser L."/>
            <person name="Kyrpides N."/>
            <person name="Ivanova N."/>
            <person name="Pagani I."/>
            <person name="Mouttaki H."/>
            <person name="He Z."/>
            <person name="Zhou J."/>
            <person name="Hemme C.L."/>
            <person name="Woyke T."/>
        </authorList>
    </citation>
    <scope>NUCLEOTIDE SEQUENCE [LARGE SCALE GENOMIC DNA]</scope>
    <source>
        <strain evidence="1">DSM 2782</strain>
    </source>
</reference>
<dbReference type="Pfam" id="PF05119">
    <property type="entry name" value="Terminase_4"/>
    <property type="match status" value="1"/>
</dbReference>
<dbReference type="RefSeq" id="WP_004620724.1">
    <property type="nucleotide sequence ID" value="NZ_ACXX02000011.1"/>
</dbReference>
<gene>
    <name evidence="1" type="ORF">Cpap_1276</name>
</gene>
<dbReference type="OrthoDB" id="1701795at2"/>
<evidence type="ECO:0000313" key="2">
    <source>
        <dbReference type="Proteomes" id="UP000003860"/>
    </source>
</evidence>
<dbReference type="eggNOG" id="ENOG5033DWD">
    <property type="taxonomic scope" value="Bacteria"/>
</dbReference>
<organism evidence="1 2">
    <name type="scientific">Ruminiclostridium papyrosolvens DSM 2782</name>
    <dbReference type="NCBI Taxonomy" id="588581"/>
    <lineage>
        <taxon>Bacteria</taxon>
        <taxon>Bacillati</taxon>
        <taxon>Bacillota</taxon>
        <taxon>Clostridia</taxon>
        <taxon>Eubacteriales</taxon>
        <taxon>Oscillospiraceae</taxon>
        <taxon>Ruminiclostridium</taxon>
    </lineage>
</organism>
<protein>
    <submittedName>
        <fullName evidence="1">Phage terminase, small subunit</fullName>
    </submittedName>
</protein>
<dbReference type="Proteomes" id="UP000003860">
    <property type="component" value="Unassembled WGS sequence"/>
</dbReference>
<reference evidence="1" key="1">
    <citation type="submission" date="2009-07" db="EMBL/GenBank/DDBJ databases">
        <authorList>
            <consortium name="US DOE Joint Genome Institute (JGI-PGF)"/>
            <person name="Lucas S."/>
            <person name="Copeland A."/>
            <person name="Lapidus A."/>
            <person name="Glavina del Rio T."/>
            <person name="Tice H."/>
            <person name="Bruce D."/>
            <person name="Goodwin L."/>
            <person name="Pitluck S."/>
            <person name="Larimer F."/>
            <person name="Land M.L."/>
            <person name="Mouttaki H."/>
            <person name="He Z."/>
            <person name="Zhou J."/>
            <person name="Hemme C.L."/>
        </authorList>
    </citation>
    <scope>NUCLEOTIDE SEQUENCE [LARGE SCALE GENOMIC DNA]</scope>
    <source>
        <strain evidence="1">DSM 2782</strain>
    </source>
</reference>
<dbReference type="EMBL" id="ACXX02000011">
    <property type="protein sequence ID" value="EGD46737.1"/>
    <property type="molecule type" value="Genomic_DNA"/>
</dbReference>
<evidence type="ECO:0000313" key="1">
    <source>
        <dbReference type="EMBL" id="EGD46737.1"/>
    </source>
</evidence>
<sequence>MSMSPEQKEVNKIIKNTIKEMQEVNTYKPQFDATVKIYAETQQIYNRAYKDFIISGGKMMEEYTNNSGFTNIRKTATYLAIENLRSDLVNYRSILGLTPLGLKKINDEMKAKKKTSKLTQVMSKNG</sequence>
<name>F1TFK5_9FIRM</name>
<dbReference type="InterPro" id="IPR006448">
    <property type="entry name" value="Phage_term_ssu_P27"/>
</dbReference>